<dbReference type="Proteomes" id="UP000269221">
    <property type="component" value="Unassembled WGS sequence"/>
</dbReference>
<proteinExistence type="predicted"/>
<feature type="compositionally biased region" description="Pro residues" evidence="1">
    <location>
        <begin position="1"/>
        <end position="14"/>
    </location>
</feature>
<keyword evidence="3" id="KW-1185">Reference proteome</keyword>
<feature type="compositionally biased region" description="Acidic residues" evidence="1">
    <location>
        <begin position="90"/>
        <end position="100"/>
    </location>
</feature>
<name>A0A3M0IJN6_HIRRU</name>
<evidence type="ECO:0000313" key="2">
    <source>
        <dbReference type="EMBL" id="RMB88608.1"/>
    </source>
</evidence>
<evidence type="ECO:0000313" key="3">
    <source>
        <dbReference type="Proteomes" id="UP000269221"/>
    </source>
</evidence>
<accession>A0A3M0IJN6</accession>
<comment type="caution">
    <text evidence="2">The sequence shown here is derived from an EMBL/GenBank/DDBJ whole genome shotgun (WGS) entry which is preliminary data.</text>
</comment>
<dbReference type="EMBL" id="QRBI01000318">
    <property type="protein sequence ID" value="RMB88608.1"/>
    <property type="molecule type" value="Genomic_DNA"/>
</dbReference>
<feature type="region of interest" description="Disordered" evidence="1">
    <location>
        <begin position="1"/>
        <end position="103"/>
    </location>
</feature>
<organism evidence="2 3">
    <name type="scientific">Hirundo rustica rustica</name>
    <dbReference type="NCBI Taxonomy" id="333673"/>
    <lineage>
        <taxon>Eukaryota</taxon>
        <taxon>Metazoa</taxon>
        <taxon>Chordata</taxon>
        <taxon>Craniata</taxon>
        <taxon>Vertebrata</taxon>
        <taxon>Euteleostomi</taxon>
        <taxon>Archelosauria</taxon>
        <taxon>Archosauria</taxon>
        <taxon>Dinosauria</taxon>
        <taxon>Saurischia</taxon>
        <taxon>Theropoda</taxon>
        <taxon>Coelurosauria</taxon>
        <taxon>Aves</taxon>
        <taxon>Neognathae</taxon>
        <taxon>Neoaves</taxon>
        <taxon>Telluraves</taxon>
        <taxon>Australaves</taxon>
        <taxon>Passeriformes</taxon>
        <taxon>Sylvioidea</taxon>
        <taxon>Hirundinidae</taxon>
        <taxon>Hirundo</taxon>
    </lineage>
</organism>
<gene>
    <name evidence="2" type="ORF">DUI87_35023</name>
</gene>
<reference evidence="2 3" key="1">
    <citation type="submission" date="2018-07" db="EMBL/GenBank/DDBJ databases">
        <title>A high quality draft genome assembly of the barn swallow (H. rustica rustica).</title>
        <authorList>
            <person name="Formenti G."/>
            <person name="Chiara M."/>
            <person name="Poveda L."/>
            <person name="Francoijs K.-J."/>
            <person name="Bonisoli-Alquati A."/>
            <person name="Canova L."/>
            <person name="Gianfranceschi L."/>
            <person name="Horner D.S."/>
            <person name="Saino N."/>
        </authorList>
    </citation>
    <scope>NUCLEOTIDE SEQUENCE [LARGE SCALE GENOMIC DNA]</scope>
    <source>
        <strain evidence="2">Chelidonia</strain>
        <tissue evidence="2">Blood</tissue>
    </source>
</reference>
<dbReference type="AlphaFoldDB" id="A0A3M0IJN6"/>
<evidence type="ECO:0000256" key="1">
    <source>
        <dbReference type="SAM" id="MobiDB-lite"/>
    </source>
</evidence>
<protein>
    <submittedName>
        <fullName evidence="2">Uncharacterized protein</fullName>
    </submittedName>
</protein>
<feature type="compositionally biased region" description="Low complexity" evidence="1">
    <location>
        <begin position="39"/>
        <end position="48"/>
    </location>
</feature>
<sequence>MPGSPLPAHGPSPSPERRRPAASQDEEEEAPGGPHRPSAAAPALLPLLQHRYHVPPPFLAVPEETPVDRERGTRDPCCQPPSPDNVPLPDELEEDPDDGAEPLAEPMIGLKELTDQIQAVMQRLDERGQAATKLLLEKAQYYLQ</sequence>